<keyword evidence="4" id="KW-1185">Reference proteome</keyword>
<dbReference type="Proteomes" id="UP000325395">
    <property type="component" value="Unassembled WGS sequence"/>
</dbReference>
<evidence type="ECO:0000313" key="3">
    <source>
        <dbReference type="EMBL" id="KAE8414596.1"/>
    </source>
</evidence>
<name>A0ABQ6WBU7_9EURO</name>
<proteinExistence type="inferred from homology"/>
<dbReference type="SUPFAM" id="SSF51735">
    <property type="entry name" value="NAD(P)-binding Rossmann-fold domains"/>
    <property type="match status" value="1"/>
</dbReference>
<evidence type="ECO:0008006" key="5">
    <source>
        <dbReference type="Google" id="ProtNLM"/>
    </source>
</evidence>
<comment type="similarity">
    <text evidence="1 2">Belongs to the short-chain dehydrogenases/reductases (SDR) family.</text>
</comment>
<sequence>MASRSILVIGANRGIGFNLLKAFAERGWMVFGTMRPETRSDASFHDLEAIGAKIIDLDYLSESSIAAAAKAYGEDRPLDVLINCAGLEVYPASWEETTAEHMVNKFRVMTVGPFLATKYFLTSLKKSDAGKVINITSFWASLGENDFGEYISYRTAKAALNMETVTIAHEMKAKNLNITMLALDPGDIPTKLSRWAGNTNMEQSITGMVKIIEEATIDISGSYLRWNGDKLPF</sequence>
<dbReference type="PANTHER" id="PTHR43544:SF12">
    <property type="entry name" value="NAD(P)-BINDING ROSSMANN-FOLD SUPERFAMILY PROTEIN"/>
    <property type="match status" value="1"/>
</dbReference>
<evidence type="ECO:0000313" key="4">
    <source>
        <dbReference type="Proteomes" id="UP000325395"/>
    </source>
</evidence>
<dbReference type="PRINTS" id="PR00081">
    <property type="entry name" value="GDHRDH"/>
</dbReference>
<organism evidence="3 4">
    <name type="scientific">Aspergillus pseudocaelatus</name>
    <dbReference type="NCBI Taxonomy" id="1825620"/>
    <lineage>
        <taxon>Eukaryota</taxon>
        <taxon>Fungi</taxon>
        <taxon>Dikarya</taxon>
        <taxon>Ascomycota</taxon>
        <taxon>Pezizomycotina</taxon>
        <taxon>Eurotiomycetes</taxon>
        <taxon>Eurotiomycetidae</taxon>
        <taxon>Eurotiales</taxon>
        <taxon>Aspergillaceae</taxon>
        <taxon>Aspergillus</taxon>
        <taxon>Aspergillus subgen. Circumdati</taxon>
    </lineage>
</organism>
<dbReference type="PANTHER" id="PTHR43544">
    <property type="entry name" value="SHORT-CHAIN DEHYDROGENASE/REDUCTASE"/>
    <property type="match status" value="1"/>
</dbReference>
<protein>
    <recommendedName>
        <fullName evidence="5">NAD(P)-binding protein</fullName>
    </recommendedName>
</protein>
<dbReference type="InterPro" id="IPR051468">
    <property type="entry name" value="Fungal_SecMetab_SDRs"/>
</dbReference>
<dbReference type="InterPro" id="IPR036291">
    <property type="entry name" value="NAD(P)-bd_dom_sf"/>
</dbReference>
<evidence type="ECO:0000256" key="2">
    <source>
        <dbReference type="RuleBase" id="RU000363"/>
    </source>
</evidence>
<dbReference type="Gene3D" id="3.40.50.720">
    <property type="entry name" value="NAD(P)-binding Rossmann-like Domain"/>
    <property type="match status" value="1"/>
</dbReference>
<dbReference type="EMBL" id="ML735782">
    <property type="protein sequence ID" value="KAE8414596.1"/>
    <property type="molecule type" value="Genomic_DNA"/>
</dbReference>
<reference evidence="3 4" key="1">
    <citation type="submission" date="2019-04" db="EMBL/GenBank/DDBJ databases">
        <authorList>
            <consortium name="DOE Joint Genome Institute"/>
            <person name="Mondo S."/>
            <person name="Kjaerbolling I."/>
            <person name="Vesth T."/>
            <person name="Frisvad J.C."/>
            <person name="Nybo J.L."/>
            <person name="Theobald S."/>
            <person name="Kildgaard S."/>
            <person name="Isbrandt T."/>
            <person name="Kuo A."/>
            <person name="Sato A."/>
            <person name="Lyhne E.K."/>
            <person name="Kogle M.E."/>
            <person name="Wiebenga A."/>
            <person name="Kun R.S."/>
            <person name="Lubbers R.J."/>
            <person name="Makela M.R."/>
            <person name="Barry K."/>
            <person name="Chovatia M."/>
            <person name="Clum A."/>
            <person name="Daum C."/>
            <person name="Haridas S."/>
            <person name="He G."/>
            <person name="LaButti K."/>
            <person name="Lipzen A."/>
            <person name="Riley R."/>
            <person name="Salamov A."/>
            <person name="Simmons B.A."/>
            <person name="Magnuson J.K."/>
            <person name="Henrissat B."/>
            <person name="Mortensen U.H."/>
            <person name="Larsen T.O."/>
            <person name="Devries R.P."/>
            <person name="Grigoriev I.V."/>
            <person name="Machida M."/>
            <person name="Baker S.E."/>
            <person name="Andersen M.R."/>
            <person name="Cantor M.N."/>
            <person name="Hua S.X."/>
        </authorList>
    </citation>
    <scope>NUCLEOTIDE SEQUENCE [LARGE SCALE GENOMIC DNA]</scope>
    <source>
        <strain evidence="3 4">CBS 117616</strain>
    </source>
</reference>
<dbReference type="PRINTS" id="PR00080">
    <property type="entry name" value="SDRFAMILY"/>
</dbReference>
<evidence type="ECO:0000256" key="1">
    <source>
        <dbReference type="ARBA" id="ARBA00006484"/>
    </source>
</evidence>
<gene>
    <name evidence="3" type="ORF">BDV36DRAFT_239007</name>
</gene>
<dbReference type="Pfam" id="PF00106">
    <property type="entry name" value="adh_short"/>
    <property type="match status" value="1"/>
</dbReference>
<dbReference type="InterPro" id="IPR002347">
    <property type="entry name" value="SDR_fam"/>
</dbReference>
<accession>A0ABQ6WBU7</accession>